<feature type="domain" description="HPt" evidence="26">
    <location>
        <begin position="1258"/>
        <end position="1369"/>
    </location>
</feature>
<dbReference type="Pfam" id="PF08448">
    <property type="entry name" value="PAS_4"/>
    <property type="match status" value="2"/>
</dbReference>
<dbReference type="PhylomeDB" id="Q1ASP8"/>
<dbReference type="InterPro" id="IPR013656">
    <property type="entry name" value="PAS_4"/>
</dbReference>
<dbReference type="Gene3D" id="3.40.50.2300">
    <property type="match status" value="2"/>
</dbReference>
<dbReference type="PROSITE" id="PS50109">
    <property type="entry name" value="HIS_KIN"/>
    <property type="match status" value="1"/>
</dbReference>
<dbReference type="InterPro" id="IPR036641">
    <property type="entry name" value="HPT_dom_sf"/>
</dbReference>
<dbReference type="KEGG" id="rxy:Rxyl_2663"/>
<evidence type="ECO:0000256" key="17">
    <source>
        <dbReference type="ARBA" id="ARBA00074306"/>
    </source>
</evidence>
<dbReference type="InterPro" id="IPR001610">
    <property type="entry name" value="PAC"/>
</dbReference>
<keyword evidence="13" id="KW-0902">Two-component regulatory system</keyword>
<dbReference type="CDD" id="cd16922">
    <property type="entry name" value="HATPase_EvgS-ArcB-TorS-like"/>
    <property type="match status" value="1"/>
</dbReference>
<reference evidence="27 28" key="1">
    <citation type="submission" date="2006-06" db="EMBL/GenBank/DDBJ databases">
        <title>Complete sequence of Rubrobacter xylanophilus DSM 9941.</title>
        <authorList>
            <consortium name="US DOE Joint Genome Institute"/>
            <person name="Copeland A."/>
            <person name="Lucas S."/>
            <person name="Lapidus A."/>
            <person name="Barry K."/>
            <person name="Detter J.C."/>
            <person name="Glavina del Rio T."/>
            <person name="Hammon N."/>
            <person name="Israni S."/>
            <person name="Dalin E."/>
            <person name="Tice H."/>
            <person name="Pitluck S."/>
            <person name="Munk A.C."/>
            <person name="Brettin T."/>
            <person name="Bruce D."/>
            <person name="Han C."/>
            <person name="Tapia R."/>
            <person name="Gilna P."/>
            <person name="Schmutz J."/>
            <person name="Larimer F."/>
            <person name="Land M."/>
            <person name="Hauser L."/>
            <person name="Kyrpides N."/>
            <person name="Lykidis A."/>
            <person name="da Costa M.S."/>
            <person name="Rainey F.A."/>
            <person name="Empadinhas N."/>
            <person name="Jolivet E."/>
            <person name="Battista J.R."/>
            <person name="Richardson P."/>
        </authorList>
    </citation>
    <scope>NUCLEOTIDE SEQUENCE [LARGE SCALE GENOMIC DNA]</scope>
    <source>
        <strain evidence="28">DSM 9941 / NBRC 16129 / PRD-1</strain>
    </source>
</reference>
<evidence type="ECO:0000256" key="19">
    <source>
        <dbReference type="PROSITE-ProRule" id="PRU00169"/>
    </source>
</evidence>
<comment type="subcellular location">
    <subcellularLocation>
        <location evidence="2">Cell membrane</location>
        <topology evidence="2">Multi-pass membrane protein</topology>
    </subcellularLocation>
</comment>
<feature type="domain" description="PAS" evidence="24">
    <location>
        <begin position="247"/>
        <end position="317"/>
    </location>
</feature>
<evidence type="ECO:0000256" key="4">
    <source>
        <dbReference type="ARBA" id="ARBA00012438"/>
    </source>
</evidence>
<feature type="domain" description="PAS" evidence="24">
    <location>
        <begin position="8"/>
        <end position="78"/>
    </location>
</feature>
<dbReference type="GO" id="GO:0006355">
    <property type="term" value="P:regulation of DNA-templated transcription"/>
    <property type="evidence" value="ECO:0007669"/>
    <property type="project" value="InterPro"/>
</dbReference>
<keyword evidence="6 19" id="KW-0597">Phosphoprotein</keyword>
<dbReference type="FunFam" id="1.10.287.130:FF:000002">
    <property type="entry name" value="Two-component osmosensing histidine kinase"/>
    <property type="match status" value="1"/>
</dbReference>
<dbReference type="eggNOG" id="COG2198">
    <property type="taxonomic scope" value="Bacteria"/>
</dbReference>
<dbReference type="Pfam" id="PF00512">
    <property type="entry name" value="HisKA"/>
    <property type="match status" value="1"/>
</dbReference>
<dbReference type="Gene3D" id="1.10.287.130">
    <property type="match status" value="1"/>
</dbReference>
<evidence type="ECO:0000256" key="6">
    <source>
        <dbReference type="ARBA" id="ARBA00022553"/>
    </source>
</evidence>
<dbReference type="GO" id="GO:0005886">
    <property type="term" value="C:plasma membrane"/>
    <property type="evidence" value="ECO:0007669"/>
    <property type="project" value="UniProtKB-SubCell"/>
</dbReference>
<evidence type="ECO:0000256" key="15">
    <source>
        <dbReference type="ARBA" id="ARBA00064003"/>
    </source>
</evidence>
<comment type="subunit">
    <text evidence="15">At low DSF concentrations, interacts with RpfF.</text>
</comment>
<evidence type="ECO:0000256" key="20">
    <source>
        <dbReference type="SAM" id="Coils"/>
    </source>
</evidence>
<dbReference type="Pfam" id="PF08447">
    <property type="entry name" value="PAS_3"/>
    <property type="match status" value="1"/>
</dbReference>
<dbReference type="NCBIfam" id="TIGR00229">
    <property type="entry name" value="sensory_box"/>
    <property type="match status" value="4"/>
</dbReference>
<feature type="domain" description="PAC" evidence="25">
    <location>
        <begin position="442"/>
        <end position="494"/>
    </location>
</feature>
<dbReference type="CDD" id="cd00130">
    <property type="entry name" value="PAS"/>
    <property type="match status" value="4"/>
</dbReference>
<evidence type="ECO:0000256" key="18">
    <source>
        <dbReference type="PROSITE-ProRule" id="PRU00110"/>
    </source>
</evidence>
<dbReference type="InterPro" id="IPR001789">
    <property type="entry name" value="Sig_transdc_resp-reg_receiver"/>
</dbReference>
<feature type="region of interest" description="Disordered" evidence="21">
    <location>
        <begin position="1214"/>
        <end position="1248"/>
    </location>
</feature>
<dbReference type="OrthoDB" id="340764at2"/>
<comment type="catalytic activity">
    <reaction evidence="1">
        <text>ATP + protein L-histidine = ADP + protein N-phospho-L-histidine.</text>
        <dbReference type="EC" id="2.7.13.3"/>
    </reaction>
</comment>
<keyword evidence="14" id="KW-0472">Membrane</keyword>
<dbReference type="SUPFAM" id="SSF55874">
    <property type="entry name" value="ATPase domain of HSP90 chaperone/DNA topoisomerase II/histidine kinase"/>
    <property type="match status" value="1"/>
</dbReference>
<dbReference type="InterPro" id="IPR036890">
    <property type="entry name" value="HATPase_C_sf"/>
</dbReference>
<feature type="modified residue" description="4-aspartylphosphate" evidence="19">
    <location>
        <position position="968"/>
    </location>
</feature>
<keyword evidence="10 27" id="KW-0418">Kinase</keyword>
<dbReference type="InterPro" id="IPR000014">
    <property type="entry name" value="PAS"/>
</dbReference>
<dbReference type="Pfam" id="PF02518">
    <property type="entry name" value="HATPase_c"/>
    <property type="match status" value="1"/>
</dbReference>
<keyword evidence="8" id="KW-0812">Transmembrane</keyword>
<dbReference type="Gene3D" id="3.30.565.10">
    <property type="entry name" value="Histidine kinase-like ATPase, C-terminal domain"/>
    <property type="match status" value="1"/>
</dbReference>
<evidence type="ECO:0000256" key="13">
    <source>
        <dbReference type="ARBA" id="ARBA00023012"/>
    </source>
</evidence>
<dbReference type="Gene3D" id="1.20.120.160">
    <property type="entry name" value="HPT domain"/>
    <property type="match status" value="1"/>
</dbReference>
<dbReference type="InterPro" id="IPR035965">
    <property type="entry name" value="PAS-like_dom_sf"/>
</dbReference>
<dbReference type="SUPFAM" id="SSF55785">
    <property type="entry name" value="PYP-like sensor domain (PAS domain)"/>
    <property type="match status" value="5"/>
</dbReference>
<feature type="domain" description="PAC" evidence="25">
    <location>
        <begin position="569"/>
        <end position="621"/>
    </location>
</feature>
<feature type="modified residue" description="4-aspartylphosphate" evidence="19">
    <location>
        <position position="1140"/>
    </location>
</feature>
<dbReference type="EMBL" id="CP000386">
    <property type="protein sequence ID" value="ABG05580.1"/>
    <property type="molecule type" value="Genomic_DNA"/>
</dbReference>
<dbReference type="InterPro" id="IPR005467">
    <property type="entry name" value="His_kinase_dom"/>
</dbReference>
<dbReference type="eggNOG" id="COG2202">
    <property type="taxonomic scope" value="Bacteria"/>
</dbReference>
<feature type="region of interest" description="Disordered" evidence="21">
    <location>
        <begin position="1107"/>
        <end position="1131"/>
    </location>
</feature>
<dbReference type="PRINTS" id="PR00344">
    <property type="entry name" value="BCTRLSENSOR"/>
</dbReference>
<feature type="domain" description="PAS" evidence="24">
    <location>
        <begin position="367"/>
        <end position="440"/>
    </location>
</feature>
<dbReference type="InterPro" id="IPR008207">
    <property type="entry name" value="Sig_transdc_His_kin_Hpt_dom"/>
</dbReference>
<keyword evidence="9" id="KW-0547">Nucleotide-binding</keyword>
<dbReference type="GO" id="GO:0005524">
    <property type="term" value="F:ATP binding"/>
    <property type="evidence" value="ECO:0007669"/>
    <property type="project" value="UniProtKB-KW"/>
</dbReference>
<dbReference type="Pfam" id="PF00989">
    <property type="entry name" value="PAS"/>
    <property type="match status" value="2"/>
</dbReference>
<evidence type="ECO:0000256" key="10">
    <source>
        <dbReference type="ARBA" id="ARBA00022777"/>
    </source>
</evidence>
<organism evidence="27 28">
    <name type="scientific">Rubrobacter xylanophilus (strain DSM 9941 / JCM 11954 / NBRC 16129 / PRD-1)</name>
    <dbReference type="NCBI Taxonomy" id="266117"/>
    <lineage>
        <taxon>Bacteria</taxon>
        <taxon>Bacillati</taxon>
        <taxon>Actinomycetota</taxon>
        <taxon>Rubrobacteria</taxon>
        <taxon>Rubrobacterales</taxon>
        <taxon>Rubrobacteraceae</taxon>
        <taxon>Rubrobacter</taxon>
    </lineage>
</organism>
<feature type="compositionally biased region" description="Basic and acidic residues" evidence="21">
    <location>
        <begin position="893"/>
        <end position="902"/>
    </location>
</feature>
<dbReference type="InterPro" id="IPR000700">
    <property type="entry name" value="PAS-assoc_C"/>
</dbReference>
<gene>
    <name evidence="27" type="ordered locus">Rxyl_2663</name>
</gene>
<name>Q1ASP8_RUBXD</name>
<accession>Q1ASP8</accession>
<evidence type="ECO:0000256" key="21">
    <source>
        <dbReference type="SAM" id="MobiDB-lite"/>
    </source>
</evidence>
<dbReference type="PROSITE" id="PS50112">
    <property type="entry name" value="PAS"/>
    <property type="match status" value="5"/>
</dbReference>
<evidence type="ECO:0000259" key="23">
    <source>
        <dbReference type="PROSITE" id="PS50110"/>
    </source>
</evidence>
<evidence type="ECO:0000259" key="24">
    <source>
        <dbReference type="PROSITE" id="PS50112"/>
    </source>
</evidence>
<feature type="domain" description="Response regulatory" evidence="23">
    <location>
        <begin position="1072"/>
        <end position="1212"/>
    </location>
</feature>
<dbReference type="eggNOG" id="COG5002">
    <property type="taxonomic scope" value="Bacteria"/>
</dbReference>
<dbReference type="SUPFAM" id="SSF52172">
    <property type="entry name" value="CheY-like"/>
    <property type="match status" value="2"/>
</dbReference>
<dbReference type="CDD" id="cd17546">
    <property type="entry name" value="REC_hyHK_CKI1_RcsC-like"/>
    <property type="match status" value="2"/>
</dbReference>
<dbReference type="SMART" id="SM00091">
    <property type="entry name" value="PAS"/>
    <property type="match status" value="5"/>
</dbReference>
<keyword evidence="12" id="KW-1133">Transmembrane helix</keyword>
<evidence type="ECO:0000256" key="5">
    <source>
        <dbReference type="ARBA" id="ARBA00022475"/>
    </source>
</evidence>
<dbReference type="Pfam" id="PF01627">
    <property type="entry name" value="Hpt"/>
    <property type="match status" value="1"/>
</dbReference>
<dbReference type="GO" id="GO:0000155">
    <property type="term" value="F:phosphorelay sensor kinase activity"/>
    <property type="evidence" value="ECO:0007669"/>
    <property type="project" value="InterPro"/>
</dbReference>
<dbReference type="HOGENOM" id="CLU_000445_114_15_11"/>
<feature type="domain" description="PAS" evidence="24">
    <location>
        <begin position="120"/>
        <end position="190"/>
    </location>
</feature>
<dbReference type="Pfam" id="PF00072">
    <property type="entry name" value="Response_reg"/>
    <property type="match status" value="2"/>
</dbReference>
<dbReference type="SMART" id="SM00388">
    <property type="entry name" value="HisKA"/>
    <property type="match status" value="1"/>
</dbReference>
<keyword evidence="5" id="KW-1003">Cell membrane</keyword>
<keyword evidence="11" id="KW-0067">ATP-binding</keyword>
<sequence length="1369" mass="153526">MGSEGETPDAREKRLLEFSHDAVLARDEDGRISFWNRSAERLYGWSSSEALGRNARELLKTRSGEPLEEIEERVRSEGAWEGELRQHARDGRPLVVECRWVRAGAGNIVEFSRDTAERQKAEEYRSVLEAIEDGYFETDLAGNLTFANQALGRILGYPASRLLGKNSRQYMDRENARKVHEAFKEVYATGRAARGLVWEMIPRTGSPRCVEGSVSLIRDGSGRPCGFRGILRDITERLRMEERLRSSEAELRALFAAIDDIVLKLDREGRCLDIAPSNPSPLYRPGREMVGRNVREIFPVDEKEPLLDSVRRVLQTGRPAAMECSMQLGYRRLYFDVSISPEGEGAAVLVARDVTRERLAEQELRRAEERYRRLIEQIPGIVYTEDARTGETLYDSPRVEEILGYPADTYRKDPNYWQKIIHPEDRELLRALEERASREGKLSAEYRVFAADGRVVWVREEGALIPGEEGRPDVWQGIILDITERKRAEQALHESEQRFRRAFDDAPIGMALVGLDGRWLQANRALCEIVGYPRERLLQKTFQDITHPEDLDADLELLRRLVAREIPGYQMEKRYIHASGRIVWVLLSVSLVTGENDEPLYVIAQVQDITERKRIEEELREAKEQAEAASRAKSEFVANMSHEIRTPMNGVIGMAELLLDTPLTPEQREYARTIRSSGEALLAILNDILDFSKIEAGRLSLERIPFEIHKEVEEVVSLLAPRAHAKGLELICFIEPGVPPLIKGDPFRLRQVLTNLIGNAIKFTEEGEVVVSASLSKEEKKKSAPAGERGGEIELRFEVKDSGIGIQEEQQKHLFEAFSQADASTTRRYGGTGLGLAISRQLVEMMGGEIGLKSSPKEGSTFHFSARFVLPEEEEEKSPKTPPEEGEGGGARRTREEEERGRRESLAGLRVLVVDDNATNRTILCRQLEAWRMEPKSVGGAQEAIRELEASGTFLASSSSGYDLVILDMQMPETDGLELARRIKSRLQEEEEKRGGAFSALRLMLLTSMDPQTKEKIKASGTVEACLQKPVRQSQLYDAIATLFQKKKEEERPLPLPAHQKEEEKEGKERPLILLAEDNPVNQQVAASMLKKLGYRVELAQNGEEALKKLFPPPSSPPSSSGREEGGGSPKKKYAAVLMDIQMPKMDGLEATRRIRSKEEEGVLRLPRTPIIAMSAHAMQEDRERALKAGMDHYISKPVKKEQLKEALERFVAATEGQKERPSPSSSCPPGRKPQQPEKGGEGAALDPDSLKELDELGEGVFEELCQLFLEDAPRKLAGIKEALRLEAKEGGEKATSSSSFAPREEVGRLSHALKGSAASLGAKRLAGLCQRLGEEAGGAGSEEQLLRLVWEMERELERVRGEIAARLS</sequence>
<evidence type="ECO:0000259" key="26">
    <source>
        <dbReference type="PROSITE" id="PS50894"/>
    </source>
</evidence>
<dbReference type="SUPFAM" id="SSF47384">
    <property type="entry name" value="Homodimeric domain of signal transducing histidine kinase"/>
    <property type="match status" value="1"/>
</dbReference>
<evidence type="ECO:0000256" key="12">
    <source>
        <dbReference type="ARBA" id="ARBA00022989"/>
    </source>
</evidence>
<keyword evidence="28" id="KW-1185">Reference proteome</keyword>
<dbReference type="SMART" id="SM00086">
    <property type="entry name" value="PAC"/>
    <property type="match status" value="3"/>
</dbReference>
<feature type="modified residue" description="Phosphohistidine" evidence="18">
    <location>
        <position position="1312"/>
    </location>
</feature>
<evidence type="ECO:0000259" key="22">
    <source>
        <dbReference type="PROSITE" id="PS50109"/>
    </source>
</evidence>
<dbReference type="InterPro" id="IPR011006">
    <property type="entry name" value="CheY-like_superfamily"/>
</dbReference>
<evidence type="ECO:0000256" key="16">
    <source>
        <dbReference type="ARBA" id="ARBA00068150"/>
    </source>
</evidence>
<evidence type="ECO:0000313" key="27">
    <source>
        <dbReference type="EMBL" id="ABG05580.1"/>
    </source>
</evidence>
<dbReference type="SUPFAM" id="SSF47226">
    <property type="entry name" value="Histidine-containing phosphotransfer domain, HPT domain"/>
    <property type="match status" value="1"/>
</dbReference>
<evidence type="ECO:0000256" key="11">
    <source>
        <dbReference type="ARBA" id="ARBA00022840"/>
    </source>
</evidence>
<dbReference type="RefSeq" id="WP_011565589.1">
    <property type="nucleotide sequence ID" value="NC_008148.1"/>
</dbReference>
<evidence type="ECO:0000313" key="28">
    <source>
        <dbReference type="Proteomes" id="UP000006637"/>
    </source>
</evidence>
<protein>
    <recommendedName>
        <fullName evidence="17">Circadian input-output histidine kinase CikA</fullName>
        <ecNumber evidence="4">2.7.13.3</ecNumber>
    </recommendedName>
    <alternativeName>
        <fullName evidence="16">Sensory/regulatory protein RpfC</fullName>
    </alternativeName>
</protein>
<feature type="region of interest" description="Disordered" evidence="21">
    <location>
        <begin position="868"/>
        <end position="902"/>
    </location>
</feature>
<evidence type="ECO:0000256" key="8">
    <source>
        <dbReference type="ARBA" id="ARBA00022692"/>
    </source>
</evidence>
<evidence type="ECO:0000256" key="9">
    <source>
        <dbReference type="ARBA" id="ARBA00022741"/>
    </source>
</evidence>
<keyword evidence="20" id="KW-0175">Coiled coil</keyword>
<dbReference type="Proteomes" id="UP000006637">
    <property type="component" value="Chromosome"/>
</dbReference>
<evidence type="ECO:0000256" key="3">
    <source>
        <dbReference type="ARBA" id="ARBA00006402"/>
    </source>
</evidence>
<dbReference type="eggNOG" id="COG0784">
    <property type="taxonomic scope" value="Bacteria"/>
</dbReference>
<dbReference type="SMART" id="SM00387">
    <property type="entry name" value="HATPase_c"/>
    <property type="match status" value="1"/>
</dbReference>
<dbReference type="InterPro" id="IPR004358">
    <property type="entry name" value="Sig_transdc_His_kin-like_C"/>
</dbReference>
<dbReference type="InterPro" id="IPR013767">
    <property type="entry name" value="PAS_fold"/>
</dbReference>
<dbReference type="InterPro" id="IPR003594">
    <property type="entry name" value="HATPase_dom"/>
</dbReference>
<dbReference type="InterPro" id="IPR013655">
    <property type="entry name" value="PAS_fold_3"/>
</dbReference>
<dbReference type="PROSITE" id="PS50894">
    <property type="entry name" value="HPT"/>
    <property type="match status" value="1"/>
</dbReference>
<evidence type="ECO:0000256" key="2">
    <source>
        <dbReference type="ARBA" id="ARBA00004651"/>
    </source>
</evidence>
<dbReference type="InterPro" id="IPR036097">
    <property type="entry name" value="HisK_dim/P_sf"/>
</dbReference>
<keyword evidence="7 27" id="KW-0808">Transferase</keyword>
<dbReference type="Gene3D" id="3.30.450.20">
    <property type="entry name" value="PAS domain"/>
    <property type="match status" value="5"/>
</dbReference>
<dbReference type="SMART" id="SM00448">
    <property type="entry name" value="REC"/>
    <property type="match status" value="2"/>
</dbReference>
<evidence type="ECO:0000256" key="14">
    <source>
        <dbReference type="ARBA" id="ARBA00023136"/>
    </source>
</evidence>
<feature type="domain" description="Histidine kinase" evidence="22">
    <location>
        <begin position="639"/>
        <end position="870"/>
    </location>
</feature>
<dbReference type="eggNOG" id="COG3829">
    <property type="taxonomic scope" value="Bacteria"/>
</dbReference>
<dbReference type="FunFam" id="3.30.565.10:FF:000010">
    <property type="entry name" value="Sensor histidine kinase RcsC"/>
    <property type="match status" value="1"/>
</dbReference>
<comment type="similarity">
    <text evidence="3">In the N-terminal section; belongs to the phytochrome family.</text>
</comment>
<dbReference type="EC" id="2.7.13.3" evidence="4"/>
<evidence type="ECO:0000256" key="1">
    <source>
        <dbReference type="ARBA" id="ARBA00000085"/>
    </source>
</evidence>
<proteinExistence type="inferred from homology"/>
<feature type="domain" description="PAC" evidence="25">
    <location>
        <begin position="194"/>
        <end position="246"/>
    </location>
</feature>
<feature type="domain" description="Response regulatory" evidence="23">
    <location>
        <begin position="910"/>
        <end position="1044"/>
    </location>
</feature>
<feature type="domain" description="PAS" evidence="24">
    <location>
        <begin position="495"/>
        <end position="565"/>
    </location>
</feature>
<dbReference type="PROSITE" id="PS50113">
    <property type="entry name" value="PAC"/>
    <property type="match status" value="3"/>
</dbReference>
<dbReference type="InterPro" id="IPR003661">
    <property type="entry name" value="HisK_dim/P_dom"/>
</dbReference>
<dbReference type="PANTHER" id="PTHR45339">
    <property type="entry name" value="HYBRID SIGNAL TRANSDUCTION HISTIDINE KINASE J"/>
    <property type="match status" value="1"/>
</dbReference>
<dbReference type="PANTHER" id="PTHR45339:SF1">
    <property type="entry name" value="HYBRID SIGNAL TRANSDUCTION HISTIDINE KINASE J"/>
    <property type="match status" value="1"/>
</dbReference>
<feature type="coiled-coil region" evidence="20">
    <location>
        <begin position="605"/>
        <end position="639"/>
    </location>
</feature>
<dbReference type="CDD" id="cd00082">
    <property type="entry name" value="HisKA"/>
    <property type="match status" value="1"/>
</dbReference>
<evidence type="ECO:0000256" key="7">
    <source>
        <dbReference type="ARBA" id="ARBA00022679"/>
    </source>
</evidence>
<dbReference type="STRING" id="266117.Rxyl_2663"/>
<evidence type="ECO:0000259" key="25">
    <source>
        <dbReference type="PROSITE" id="PS50113"/>
    </source>
</evidence>
<dbReference type="PROSITE" id="PS50110">
    <property type="entry name" value="RESPONSE_REGULATORY"/>
    <property type="match status" value="2"/>
</dbReference>